<protein>
    <submittedName>
        <fullName evidence="1">Uncharacterized protein</fullName>
    </submittedName>
</protein>
<organism evidence="1 2">
    <name type="scientific">Filimonas zeae</name>
    <dbReference type="NCBI Taxonomy" id="1737353"/>
    <lineage>
        <taxon>Bacteria</taxon>
        <taxon>Pseudomonadati</taxon>
        <taxon>Bacteroidota</taxon>
        <taxon>Chitinophagia</taxon>
        <taxon>Chitinophagales</taxon>
        <taxon>Chitinophagaceae</taxon>
        <taxon>Filimonas</taxon>
    </lineage>
</organism>
<reference evidence="1" key="1">
    <citation type="journal article" date="2014" name="Int. J. Syst. Evol. Microbiol.">
        <title>Complete genome sequence of Corynebacterium casei LMG S-19264T (=DSM 44701T), isolated from a smear-ripened cheese.</title>
        <authorList>
            <consortium name="US DOE Joint Genome Institute (JGI-PGF)"/>
            <person name="Walter F."/>
            <person name="Albersmeier A."/>
            <person name="Kalinowski J."/>
            <person name="Ruckert C."/>
        </authorList>
    </citation>
    <scope>NUCLEOTIDE SEQUENCE</scope>
    <source>
        <strain evidence="1">CGMCC 1.15290</strain>
    </source>
</reference>
<gene>
    <name evidence="1" type="ORF">GCM10011379_45990</name>
</gene>
<sequence>MLELPVTIRVPLPHEMPHREDMEEILQKRKQARIQEGFMYTPNDTQQLPFTFYAAINVNNSRLWEVFAALTALFPDKELSCVYGLHDEEPVTTGYFPRAHVLATLEKYRTELTQDAWLEFGLLFHTKETLIELFITESKYIKFWGSDRAALVKLMLDFGIPQVQNLAFIDEYPKISTPLRNFVPTAKHPESVIRGLDSAFEIDRSAL</sequence>
<dbReference type="AlphaFoldDB" id="A0A917J1W9"/>
<dbReference type="EMBL" id="BMIB01000004">
    <property type="protein sequence ID" value="GGH78302.1"/>
    <property type="molecule type" value="Genomic_DNA"/>
</dbReference>
<reference evidence="1" key="2">
    <citation type="submission" date="2020-09" db="EMBL/GenBank/DDBJ databases">
        <authorList>
            <person name="Sun Q."/>
            <person name="Zhou Y."/>
        </authorList>
    </citation>
    <scope>NUCLEOTIDE SEQUENCE</scope>
    <source>
        <strain evidence="1">CGMCC 1.15290</strain>
    </source>
</reference>
<name>A0A917J1W9_9BACT</name>
<comment type="caution">
    <text evidence="1">The sequence shown here is derived from an EMBL/GenBank/DDBJ whole genome shotgun (WGS) entry which is preliminary data.</text>
</comment>
<proteinExistence type="predicted"/>
<accession>A0A917J1W9</accession>
<evidence type="ECO:0000313" key="1">
    <source>
        <dbReference type="EMBL" id="GGH78302.1"/>
    </source>
</evidence>
<keyword evidence="2" id="KW-1185">Reference proteome</keyword>
<dbReference type="RefSeq" id="WP_188956782.1">
    <property type="nucleotide sequence ID" value="NZ_BMIB01000004.1"/>
</dbReference>
<evidence type="ECO:0000313" key="2">
    <source>
        <dbReference type="Proteomes" id="UP000627292"/>
    </source>
</evidence>
<dbReference type="Proteomes" id="UP000627292">
    <property type="component" value="Unassembled WGS sequence"/>
</dbReference>